<accession>A0A2R6NEX4</accession>
<gene>
    <name evidence="1" type="ORF">PHLCEN_2v13270</name>
</gene>
<dbReference type="EMBL" id="MLYV02001309">
    <property type="protein sequence ID" value="PSR70829.1"/>
    <property type="molecule type" value="Genomic_DNA"/>
</dbReference>
<proteinExistence type="predicted"/>
<evidence type="ECO:0000313" key="1">
    <source>
        <dbReference type="EMBL" id="PSR70829.1"/>
    </source>
</evidence>
<name>A0A2R6NEX4_9APHY</name>
<protein>
    <recommendedName>
        <fullName evidence="3">F-box domain-containing protein</fullName>
    </recommendedName>
</protein>
<dbReference type="Proteomes" id="UP000186601">
    <property type="component" value="Unassembled WGS sequence"/>
</dbReference>
<reference evidence="1 2" key="1">
    <citation type="submission" date="2018-02" db="EMBL/GenBank/DDBJ databases">
        <title>Genome sequence of the basidiomycete white-rot fungus Phlebia centrifuga.</title>
        <authorList>
            <person name="Granchi Z."/>
            <person name="Peng M."/>
            <person name="de Vries R.P."/>
            <person name="Hilden K."/>
            <person name="Makela M.R."/>
            <person name="Grigoriev I."/>
            <person name="Riley R."/>
        </authorList>
    </citation>
    <scope>NUCLEOTIDE SEQUENCE [LARGE SCALE GENOMIC DNA]</scope>
    <source>
        <strain evidence="1 2">FBCC195</strain>
    </source>
</reference>
<comment type="caution">
    <text evidence="1">The sequence shown here is derived from an EMBL/GenBank/DDBJ whole genome shotgun (WGS) entry which is preliminary data.</text>
</comment>
<organism evidence="1 2">
    <name type="scientific">Hermanssonia centrifuga</name>
    <dbReference type="NCBI Taxonomy" id="98765"/>
    <lineage>
        <taxon>Eukaryota</taxon>
        <taxon>Fungi</taxon>
        <taxon>Dikarya</taxon>
        <taxon>Basidiomycota</taxon>
        <taxon>Agaricomycotina</taxon>
        <taxon>Agaricomycetes</taxon>
        <taxon>Polyporales</taxon>
        <taxon>Meruliaceae</taxon>
        <taxon>Hermanssonia</taxon>
    </lineage>
</organism>
<evidence type="ECO:0000313" key="2">
    <source>
        <dbReference type="Proteomes" id="UP000186601"/>
    </source>
</evidence>
<dbReference type="AlphaFoldDB" id="A0A2R6NEX4"/>
<dbReference type="SUPFAM" id="SSF52047">
    <property type="entry name" value="RNI-like"/>
    <property type="match status" value="1"/>
</dbReference>
<sequence>MSSVLLPFELVDNVVGMTSNNNDNATLRACALVSQTWRDATRPYIFRKIKIADEPLLAALEALVTVDSTVGLLVRELTVQPRTQQEHTPSSWLSRFPTLIPSYLTRLQTIQFIDLFEFGEYCNESFFREYSKFTSVERLIFHNCSLDLHLLYSYTCALPNVRHLQVGSTLPLPSMLSEPPPQLHSPRLSSIKLNLGQAYPMALEEILVWALASPSKESLRSLSVSTRIVESTAVGNFIREIGGSLQHLDLHLAQSFGSPIEYDFIKTDISLTGCTALCSLSVHDSNPTLPAFVAFLSEISSPHLRKLSLWVTSDNPDPGSLPDFRLLVEQLDSQHLRCLEEICFIYQGPLRGALVLEKLQKDLHNVDTRGILRLVMA</sequence>
<keyword evidence="2" id="KW-1185">Reference proteome</keyword>
<evidence type="ECO:0008006" key="3">
    <source>
        <dbReference type="Google" id="ProtNLM"/>
    </source>
</evidence>
<dbReference type="OrthoDB" id="2794562at2759"/>